<reference evidence="13" key="2">
    <citation type="journal article" date="2023" name="Plants (Basel)">
        <title>Annotation of the Turnera subulata (Passifloraceae) Draft Genome Reveals the S-Locus Evolved after the Divergence of Turneroideae from Passifloroideae in a Stepwise Manner.</title>
        <authorList>
            <person name="Henning P.M."/>
            <person name="Roalson E.H."/>
            <person name="Mir W."/>
            <person name="McCubbin A.G."/>
            <person name="Shore J.S."/>
        </authorList>
    </citation>
    <scope>NUCLEOTIDE SEQUENCE</scope>
    <source>
        <strain evidence="13">F60SS</strain>
    </source>
</reference>
<comment type="similarity">
    <text evidence="1">Belongs to the protein kinase superfamily. CMGC Ser/Thr protein kinase family. CDC2/CDKX subfamily.</text>
</comment>
<dbReference type="FunFam" id="1.10.510.10:FF:000211">
    <property type="entry name" value="Cyclin-dependent kinase G-2"/>
    <property type="match status" value="1"/>
</dbReference>
<comment type="catalytic activity">
    <reaction evidence="9">
        <text>L-threonyl-[protein] + ATP = O-phospho-L-threonyl-[protein] + ADP + H(+)</text>
        <dbReference type="Rhea" id="RHEA:46608"/>
        <dbReference type="Rhea" id="RHEA-COMP:11060"/>
        <dbReference type="Rhea" id="RHEA-COMP:11605"/>
        <dbReference type="ChEBI" id="CHEBI:15378"/>
        <dbReference type="ChEBI" id="CHEBI:30013"/>
        <dbReference type="ChEBI" id="CHEBI:30616"/>
        <dbReference type="ChEBI" id="CHEBI:61977"/>
        <dbReference type="ChEBI" id="CHEBI:456216"/>
        <dbReference type="EC" id="2.7.11.22"/>
    </reaction>
</comment>
<dbReference type="PANTHER" id="PTHR24056:SF501">
    <property type="entry name" value="CYCLIN-DEPENDENT KINASE"/>
    <property type="match status" value="1"/>
</dbReference>
<dbReference type="GO" id="GO:0005524">
    <property type="term" value="F:ATP binding"/>
    <property type="evidence" value="ECO:0007669"/>
    <property type="project" value="UniProtKB-KW"/>
</dbReference>
<gene>
    <name evidence="13" type="primary">CDKG2</name>
    <name evidence="13" type="ORF">Tsubulata_038431</name>
</gene>
<dbReference type="InterPro" id="IPR045267">
    <property type="entry name" value="CDK11/PITSLRE_STKc"/>
</dbReference>
<feature type="region of interest" description="Disordered" evidence="11">
    <location>
        <begin position="1"/>
        <end position="52"/>
    </location>
</feature>
<evidence type="ECO:0000256" key="10">
    <source>
        <dbReference type="ARBA" id="ARBA00048367"/>
    </source>
</evidence>
<feature type="region of interest" description="Disordered" evidence="11">
    <location>
        <begin position="148"/>
        <end position="215"/>
    </location>
</feature>
<keyword evidence="7 13" id="KW-0418">Kinase</keyword>
<dbReference type="CDD" id="cd07843">
    <property type="entry name" value="STKc_CDC2L1"/>
    <property type="match status" value="1"/>
</dbReference>
<dbReference type="InterPro" id="IPR000719">
    <property type="entry name" value="Prot_kinase_dom"/>
</dbReference>
<evidence type="ECO:0000256" key="5">
    <source>
        <dbReference type="ARBA" id="ARBA00022679"/>
    </source>
</evidence>
<dbReference type="PROSITE" id="PS50011">
    <property type="entry name" value="PROTEIN_KINASE_DOM"/>
    <property type="match status" value="1"/>
</dbReference>
<dbReference type="Gene3D" id="3.30.200.20">
    <property type="entry name" value="Phosphorylase Kinase, domain 1"/>
    <property type="match status" value="1"/>
</dbReference>
<dbReference type="GO" id="GO:0007346">
    <property type="term" value="P:regulation of mitotic cell cycle"/>
    <property type="evidence" value="ECO:0007669"/>
    <property type="project" value="TreeGrafter"/>
</dbReference>
<dbReference type="GO" id="GO:0005634">
    <property type="term" value="C:nucleus"/>
    <property type="evidence" value="ECO:0007669"/>
    <property type="project" value="TreeGrafter"/>
</dbReference>
<dbReference type="GO" id="GO:0004693">
    <property type="term" value="F:cyclin-dependent protein serine/threonine kinase activity"/>
    <property type="evidence" value="ECO:0007669"/>
    <property type="project" value="UniProtKB-EC"/>
</dbReference>
<keyword evidence="8" id="KW-0067">ATP-binding</keyword>
<dbReference type="EC" id="2.7.11.22" evidence="2"/>
<evidence type="ECO:0000313" key="14">
    <source>
        <dbReference type="Proteomes" id="UP001141552"/>
    </source>
</evidence>
<dbReference type="InterPro" id="IPR050108">
    <property type="entry name" value="CDK"/>
</dbReference>
<keyword evidence="5" id="KW-0808">Transferase</keyword>
<evidence type="ECO:0000256" key="2">
    <source>
        <dbReference type="ARBA" id="ARBA00012425"/>
    </source>
</evidence>
<feature type="compositionally biased region" description="Basic and acidic residues" evidence="11">
    <location>
        <begin position="8"/>
        <end position="24"/>
    </location>
</feature>
<dbReference type="PANTHER" id="PTHR24056">
    <property type="entry name" value="CELL DIVISION PROTEIN KINASE"/>
    <property type="match status" value="1"/>
</dbReference>
<evidence type="ECO:0000256" key="3">
    <source>
        <dbReference type="ARBA" id="ARBA00022527"/>
    </source>
</evidence>
<protein>
    <recommendedName>
        <fullName evidence="2">cyclin-dependent kinase</fullName>
        <ecNumber evidence="2">2.7.11.22</ecNumber>
    </recommendedName>
</protein>
<dbReference type="AlphaFoldDB" id="A0A9Q0F069"/>
<evidence type="ECO:0000256" key="9">
    <source>
        <dbReference type="ARBA" id="ARBA00047811"/>
    </source>
</evidence>
<dbReference type="Gene3D" id="1.10.510.10">
    <property type="entry name" value="Transferase(Phosphotransferase) domain 1"/>
    <property type="match status" value="1"/>
</dbReference>
<evidence type="ECO:0000256" key="6">
    <source>
        <dbReference type="ARBA" id="ARBA00022741"/>
    </source>
</evidence>
<dbReference type="PROSITE" id="PS00108">
    <property type="entry name" value="PROTEIN_KINASE_ST"/>
    <property type="match status" value="1"/>
</dbReference>
<dbReference type="Pfam" id="PF00069">
    <property type="entry name" value="Pkinase"/>
    <property type="match status" value="1"/>
</dbReference>
<dbReference type="GO" id="GO:0080090">
    <property type="term" value="P:regulation of primary metabolic process"/>
    <property type="evidence" value="ECO:0007669"/>
    <property type="project" value="UniProtKB-ARBA"/>
</dbReference>
<feature type="region of interest" description="Disordered" evidence="11">
    <location>
        <begin position="97"/>
        <end position="132"/>
    </location>
</feature>
<dbReference type="GO" id="GO:0010556">
    <property type="term" value="P:regulation of macromolecule biosynthetic process"/>
    <property type="evidence" value="ECO:0007669"/>
    <property type="project" value="UniProtKB-ARBA"/>
</dbReference>
<keyword evidence="14" id="KW-1185">Reference proteome</keyword>
<organism evidence="13 14">
    <name type="scientific">Turnera subulata</name>
    <dbReference type="NCBI Taxonomy" id="218843"/>
    <lineage>
        <taxon>Eukaryota</taxon>
        <taxon>Viridiplantae</taxon>
        <taxon>Streptophyta</taxon>
        <taxon>Embryophyta</taxon>
        <taxon>Tracheophyta</taxon>
        <taxon>Spermatophyta</taxon>
        <taxon>Magnoliopsida</taxon>
        <taxon>eudicotyledons</taxon>
        <taxon>Gunneridae</taxon>
        <taxon>Pentapetalae</taxon>
        <taxon>rosids</taxon>
        <taxon>fabids</taxon>
        <taxon>Malpighiales</taxon>
        <taxon>Passifloraceae</taxon>
        <taxon>Turnera</taxon>
    </lineage>
</organism>
<comment type="caution">
    <text evidence="13">The sequence shown here is derived from an EMBL/GenBank/DDBJ whole genome shotgun (WGS) entry which is preliminary data.</text>
</comment>
<name>A0A9Q0F069_9ROSI</name>
<feature type="domain" description="Protein kinase" evidence="12">
    <location>
        <begin position="266"/>
        <end position="562"/>
    </location>
</feature>
<evidence type="ECO:0000256" key="1">
    <source>
        <dbReference type="ARBA" id="ARBA00006485"/>
    </source>
</evidence>
<keyword evidence="4" id="KW-0597">Phosphoprotein</keyword>
<evidence type="ECO:0000256" key="4">
    <source>
        <dbReference type="ARBA" id="ARBA00022553"/>
    </source>
</evidence>
<dbReference type="EMBL" id="JAKUCV010007830">
    <property type="protein sequence ID" value="KAJ4821859.1"/>
    <property type="molecule type" value="Genomic_DNA"/>
</dbReference>
<dbReference type="FunFam" id="3.30.200.20:FF:000172">
    <property type="entry name" value="cyclin-dependent kinase G-2 isoform X1"/>
    <property type="match status" value="1"/>
</dbReference>
<dbReference type="Proteomes" id="UP001141552">
    <property type="component" value="Unassembled WGS sequence"/>
</dbReference>
<dbReference type="InterPro" id="IPR011009">
    <property type="entry name" value="Kinase-like_dom_sf"/>
</dbReference>
<evidence type="ECO:0000256" key="8">
    <source>
        <dbReference type="ARBA" id="ARBA00022840"/>
    </source>
</evidence>
<accession>A0A9Q0F069</accession>
<evidence type="ECO:0000313" key="13">
    <source>
        <dbReference type="EMBL" id="KAJ4821859.1"/>
    </source>
</evidence>
<reference evidence="13" key="1">
    <citation type="submission" date="2022-02" db="EMBL/GenBank/DDBJ databases">
        <authorList>
            <person name="Henning P.M."/>
            <person name="McCubbin A.G."/>
            <person name="Shore J.S."/>
        </authorList>
    </citation>
    <scope>NUCLEOTIDE SEQUENCE</scope>
    <source>
        <strain evidence="13">F60SS</strain>
        <tissue evidence="13">Leaves</tissue>
    </source>
</reference>
<proteinExistence type="inferred from homology"/>
<dbReference type="SUPFAM" id="SSF56112">
    <property type="entry name" value="Protein kinase-like (PK-like)"/>
    <property type="match status" value="1"/>
</dbReference>
<dbReference type="OrthoDB" id="1732493at2759"/>
<keyword evidence="6" id="KW-0547">Nucleotide-binding</keyword>
<evidence type="ECO:0000256" key="7">
    <source>
        <dbReference type="ARBA" id="ARBA00022777"/>
    </source>
</evidence>
<keyword evidence="3" id="KW-0723">Serine/threonine-protein kinase</keyword>
<dbReference type="InterPro" id="IPR008271">
    <property type="entry name" value="Ser/Thr_kinase_AS"/>
</dbReference>
<dbReference type="SMART" id="SM00220">
    <property type="entry name" value="S_TKc"/>
    <property type="match status" value="1"/>
</dbReference>
<evidence type="ECO:0000259" key="12">
    <source>
        <dbReference type="PROSITE" id="PS50011"/>
    </source>
</evidence>
<evidence type="ECO:0000256" key="11">
    <source>
        <dbReference type="SAM" id="MobiDB-lite"/>
    </source>
</evidence>
<comment type="catalytic activity">
    <reaction evidence="10">
        <text>L-seryl-[protein] + ATP = O-phospho-L-seryl-[protein] + ADP + H(+)</text>
        <dbReference type="Rhea" id="RHEA:17989"/>
        <dbReference type="Rhea" id="RHEA-COMP:9863"/>
        <dbReference type="Rhea" id="RHEA-COMP:11604"/>
        <dbReference type="ChEBI" id="CHEBI:15378"/>
        <dbReference type="ChEBI" id="CHEBI:29999"/>
        <dbReference type="ChEBI" id="CHEBI:30616"/>
        <dbReference type="ChEBI" id="CHEBI:83421"/>
        <dbReference type="ChEBI" id="CHEBI:456216"/>
        <dbReference type="EC" id="2.7.11.22"/>
    </reaction>
</comment>
<sequence>MAAGQVDVLRRRGYDGRPERDFGPYRKAAATRGLELSRGGNYGKNGYHSSSSSRDFYPRRYGFGCAIEEREVGELCSFEEGEIPNCEEYGVHMPPGKKRKLSPVAGDVDNDDGYAVSTKERRGNNDEEEEGEFAGVRNISMSRWASVDDSPADCVLSDDEDGPGKILSVSRSSPEGGELLGGRSERSRLTSSGSEENNYSAGSGCGDGSRSKLGNDLMDVDEMQDEEASSYQVVSPCEDSRQSEDPAAAAQGGVNMLLGCRDVNEYERLNEINEGTYGKVYRARDKKTGEIVALKKVKLDVGGGRHLLDYGFPLTALREMNILLSLNHPSIVTVKEVVMGGLDGIFMVMECMEHDLKGLMQVMKQPFSTSEVKCLMLQLLEGVKYLHDNWVLHRDLKTSNLLFNNKGELKICDFGMSRQYSSPLKPYTELVVTLWYRAPELLLGAKEYSTAVDMWSVGCIMAELLTRQPLFKGKNEIDQLAQIFKTLGTPDETMWPGLSRLPGAKANFVKQPHNLLRKKFPVTSFIGSPVLSDSGFDLLNRLLTYDPEKRITVDAALDHPWFHEVPLPKTKDFMPTFPPQYVKTR</sequence>